<comment type="similarity">
    <text evidence="1">Belongs to the bacterial sugar transferase family.</text>
</comment>
<feature type="transmembrane region" description="Helical" evidence="3">
    <location>
        <begin position="80"/>
        <end position="103"/>
    </location>
</feature>
<accession>A0ABU9YC01</accession>
<dbReference type="InterPro" id="IPR003362">
    <property type="entry name" value="Bact_transf"/>
</dbReference>
<evidence type="ECO:0000313" key="6">
    <source>
        <dbReference type="Proteomes" id="UP001419910"/>
    </source>
</evidence>
<proteinExistence type="inferred from homology"/>
<keyword evidence="6" id="KW-1185">Reference proteome</keyword>
<keyword evidence="3" id="KW-0472">Membrane</keyword>
<evidence type="ECO:0000256" key="3">
    <source>
        <dbReference type="SAM" id="Phobius"/>
    </source>
</evidence>
<dbReference type="EMBL" id="JBDIME010000044">
    <property type="protein sequence ID" value="MEN2793344.1"/>
    <property type="molecule type" value="Genomic_DNA"/>
</dbReference>
<keyword evidence="3" id="KW-0812">Transmembrane</keyword>
<sequence length="427" mass="47677">MQRNLTRLAGNMRWISSLRVQLFAEIVLGVFVPLAARFGIQSSYSQHPSAPATLVLTFFSVVSAMLMSRRIGGFPGARTFIYVLPTFSMSFGLAMLAALVLRLDYNRTVLVASFTLSVAGAYALAYLSARGAVRRFHVVPGGAADSLYDVDGAQWLPLAEPAVPPGQGVMIVADLHHDLGSEWERMLARAAIGGIPVYHVKQIRELLTGRVQIDHLSENSFGSLLPNLAYRKFKRLIDVGACLLVLPFLAITTALIAICIRLDSPGPIFFRQQRMGYRGRSFTMIKFRSMTPQVRVADGDARINAITQTDDDRITRVGRFLRRTRLDELPQILNILAGEMSWIGPRPEAMDLSIWYEAEIPFYSYRHIVRPGITGWAQVNQGHVADLAEINMKLQYDFFYVKNFSAWLDVLITMRTVVVMINGFGSK</sequence>
<dbReference type="Proteomes" id="UP001419910">
    <property type="component" value="Unassembled WGS sequence"/>
</dbReference>
<gene>
    <name evidence="5" type="ORF">ABC974_27240</name>
</gene>
<name>A0ABU9YC01_9SPHN</name>
<dbReference type="GO" id="GO:0016740">
    <property type="term" value="F:transferase activity"/>
    <property type="evidence" value="ECO:0007669"/>
    <property type="project" value="UniProtKB-KW"/>
</dbReference>
<keyword evidence="5" id="KW-0808">Transferase</keyword>
<feature type="transmembrane region" description="Helical" evidence="3">
    <location>
        <begin position="236"/>
        <end position="258"/>
    </location>
</feature>
<comment type="caution">
    <text evidence="5">The sequence shown here is derived from an EMBL/GenBank/DDBJ whole genome shotgun (WGS) entry which is preliminary data.</text>
</comment>
<dbReference type="Pfam" id="PF02397">
    <property type="entry name" value="Bac_transf"/>
    <property type="match status" value="1"/>
</dbReference>
<organism evidence="5 6">
    <name type="scientific">Sphingomonas oligophenolica</name>
    <dbReference type="NCBI Taxonomy" id="301154"/>
    <lineage>
        <taxon>Bacteria</taxon>
        <taxon>Pseudomonadati</taxon>
        <taxon>Pseudomonadota</taxon>
        <taxon>Alphaproteobacteria</taxon>
        <taxon>Sphingomonadales</taxon>
        <taxon>Sphingomonadaceae</taxon>
        <taxon>Sphingomonas</taxon>
    </lineage>
</organism>
<evidence type="ECO:0000313" key="5">
    <source>
        <dbReference type="EMBL" id="MEN2793344.1"/>
    </source>
</evidence>
<protein>
    <submittedName>
        <fullName evidence="5">Sugar transferase</fullName>
    </submittedName>
</protein>
<feature type="transmembrane region" description="Helical" evidence="3">
    <location>
        <begin position="109"/>
        <end position="127"/>
    </location>
</feature>
<dbReference type="PANTHER" id="PTHR30576">
    <property type="entry name" value="COLANIC BIOSYNTHESIS UDP-GLUCOSE LIPID CARRIER TRANSFERASE"/>
    <property type="match status" value="1"/>
</dbReference>
<keyword evidence="3" id="KW-1133">Transmembrane helix</keyword>
<dbReference type="PANTHER" id="PTHR30576:SF0">
    <property type="entry name" value="UNDECAPRENYL-PHOSPHATE N-ACETYLGALACTOSAMINYL 1-PHOSPHATE TRANSFERASE-RELATED"/>
    <property type="match status" value="1"/>
</dbReference>
<evidence type="ECO:0000256" key="2">
    <source>
        <dbReference type="ARBA" id="ARBA00023169"/>
    </source>
</evidence>
<evidence type="ECO:0000256" key="1">
    <source>
        <dbReference type="ARBA" id="ARBA00006464"/>
    </source>
</evidence>
<feature type="domain" description="Bacterial sugar transferase" evidence="4">
    <location>
        <begin position="234"/>
        <end position="421"/>
    </location>
</feature>
<feature type="transmembrane region" description="Helical" evidence="3">
    <location>
        <begin position="52"/>
        <end position="68"/>
    </location>
</feature>
<evidence type="ECO:0000259" key="4">
    <source>
        <dbReference type="Pfam" id="PF02397"/>
    </source>
</evidence>
<keyword evidence="2" id="KW-0270">Exopolysaccharide synthesis</keyword>
<dbReference type="RefSeq" id="WP_343888719.1">
    <property type="nucleotide sequence ID" value="NZ_BAAAEH010000011.1"/>
</dbReference>
<reference evidence="5 6" key="1">
    <citation type="submission" date="2024-05" db="EMBL/GenBank/DDBJ databases">
        <authorList>
            <person name="Liu Q."/>
            <person name="Xin Y.-H."/>
        </authorList>
    </citation>
    <scope>NUCLEOTIDE SEQUENCE [LARGE SCALE GENOMIC DNA]</scope>
    <source>
        <strain evidence="5 6">CGMCC 1.10181</strain>
    </source>
</reference>
<feature type="transmembrane region" description="Helical" evidence="3">
    <location>
        <begin position="20"/>
        <end position="40"/>
    </location>
</feature>